<dbReference type="EMBL" id="AATQ01000031">
    <property type="protein sequence ID" value="EAU45178.1"/>
    <property type="molecule type" value="Genomic_DNA"/>
</dbReference>
<accession>Q0FLQ6</accession>
<gene>
    <name evidence="2" type="ORF">R2601_13010</name>
</gene>
<sequence length="81" mass="9032">MSVARGRVRWVCDLLCWKVLRDYAVAGWVETIGRRVYGAVRIDAERPDGGDHADRPGGDDGCAAVRTDRSRPIIEHARLLT</sequence>
<evidence type="ECO:0000256" key="1">
    <source>
        <dbReference type="SAM" id="MobiDB-lite"/>
    </source>
</evidence>
<dbReference type="Proteomes" id="UP000006230">
    <property type="component" value="Unassembled WGS sequence"/>
</dbReference>
<name>Q0FLQ6_SALBH</name>
<keyword evidence="3" id="KW-1185">Reference proteome</keyword>
<organism evidence="2 3">
    <name type="scientific">Salipiger bermudensis (strain DSM 26914 / JCM 13377 / KCTC 12554 / HTCC2601)</name>
    <name type="common">Pelagibaca bermudensis</name>
    <dbReference type="NCBI Taxonomy" id="314265"/>
    <lineage>
        <taxon>Bacteria</taxon>
        <taxon>Pseudomonadati</taxon>
        <taxon>Pseudomonadota</taxon>
        <taxon>Alphaproteobacteria</taxon>
        <taxon>Rhodobacterales</taxon>
        <taxon>Roseobacteraceae</taxon>
        <taxon>Salipiger</taxon>
    </lineage>
</organism>
<feature type="compositionally biased region" description="Basic and acidic residues" evidence="1">
    <location>
        <begin position="44"/>
        <end position="58"/>
    </location>
</feature>
<dbReference type="HOGENOM" id="CLU_2570738_0_0_5"/>
<evidence type="ECO:0000313" key="2">
    <source>
        <dbReference type="EMBL" id="EAU45178.1"/>
    </source>
</evidence>
<protein>
    <submittedName>
        <fullName evidence="2">Uncharacterized protein</fullName>
    </submittedName>
</protein>
<reference evidence="2 3" key="1">
    <citation type="journal article" date="2010" name="J. Bacteriol.">
        <title>Genome sequences of Pelagibaca bermudensis HTCC2601T and Maritimibacter alkaliphilus HTCC2654T, the type strains of two marine Roseobacter genera.</title>
        <authorList>
            <person name="Thrash J.C."/>
            <person name="Cho J.C."/>
            <person name="Ferriera S."/>
            <person name="Johnson J."/>
            <person name="Vergin K.L."/>
            <person name="Giovannoni S.J."/>
        </authorList>
    </citation>
    <scope>NUCLEOTIDE SEQUENCE [LARGE SCALE GENOMIC DNA]</scope>
    <source>
        <strain evidence="3">DSM 26914 / JCM 13377 / KCTC 12554 / HTCC2601</strain>
    </source>
</reference>
<proteinExistence type="predicted"/>
<evidence type="ECO:0000313" key="3">
    <source>
        <dbReference type="Proteomes" id="UP000006230"/>
    </source>
</evidence>
<dbReference type="AlphaFoldDB" id="Q0FLQ6"/>
<feature type="region of interest" description="Disordered" evidence="1">
    <location>
        <begin position="44"/>
        <end position="65"/>
    </location>
</feature>
<comment type="caution">
    <text evidence="2">The sequence shown here is derived from an EMBL/GenBank/DDBJ whole genome shotgun (WGS) entry which is preliminary data.</text>
</comment>